<sequence>MAKDPKCGKKNIRPKAKEINSYIWGPDDTKLLIQAYGTYQHLMSHHTKSNIVWPSIQNVMFSRGYNVTIDQCRNKWNSLLKQYKVDHDLQTGAAPTANGFYELMNEILGDRPVNSSPHSLSSMHYKRKNTTENISSSTCQVNDKVSSQPKKMRKVSKLEKREQYGAEKLQLFKKKLELEEKKLEIANKKANNDSLKVESFTNATLALAKLLEMTSRKPE</sequence>
<accession>A0A834Y7C0</accession>
<dbReference type="Gene3D" id="1.10.10.60">
    <property type="entry name" value="Homeodomain-like"/>
    <property type="match status" value="1"/>
</dbReference>
<feature type="coiled-coil region" evidence="1">
    <location>
        <begin position="169"/>
        <end position="198"/>
    </location>
</feature>
<dbReference type="EMBL" id="JACMRX010000001">
    <property type="protein sequence ID" value="KAF7998543.1"/>
    <property type="molecule type" value="Genomic_DNA"/>
</dbReference>
<protein>
    <recommendedName>
        <fullName evidence="2">Myb-like domain-containing protein</fullName>
    </recommendedName>
</protein>
<proteinExistence type="predicted"/>
<evidence type="ECO:0000313" key="4">
    <source>
        <dbReference type="Proteomes" id="UP000639338"/>
    </source>
</evidence>
<organism evidence="3 4">
    <name type="scientific">Aphidius gifuensis</name>
    <name type="common">Parasitoid wasp</name>
    <dbReference type="NCBI Taxonomy" id="684658"/>
    <lineage>
        <taxon>Eukaryota</taxon>
        <taxon>Metazoa</taxon>
        <taxon>Ecdysozoa</taxon>
        <taxon>Arthropoda</taxon>
        <taxon>Hexapoda</taxon>
        <taxon>Insecta</taxon>
        <taxon>Pterygota</taxon>
        <taxon>Neoptera</taxon>
        <taxon>Endopterygota</taxon>
        <taxon>Hymenoptera</taxon>
        <taxon>Apocrita</taxon>
        <taxon>Ichneumonoidea</taxon>
        <taxon>Braconidae</taxon>
        <taxon>Aphidiinae</taxon>
        <taxon>Aphidius</taxon>
    </lineage>
</organism>
<evidence type="ECO:0000259" key="2">
    <source>
        <dbReference type="PROSITE" id="PS50090"/>
    </source>
</evidence>
<evidence type="ECO:0000313" key="3">
    <source>
        <dbReference type="EMBL" id="KAF7998543.1"/>
    </source>
</evidence>
<reference evidence="3 4" key="1">
    <citation type="submission" date="2020-08" db="EMBL/GenBank/DDBJ databases">
        <title>Aphidius gifuensis genome sequencing and assembly.</title>
        <authorList>
            <person name="Du Z."/>
        </authorList>
    </citation>
    <scope>NUCLEOTIDE SEQUENCE [LARGE SCALE GENOMIC DNA]</scope>
    <source>
        <strain evidence="3">YNYX2018</strain>
        <tissue evidence="3">Adults</tissue>
    </source>
</reference>
<dbReference type="Pfam" id="PF13837">
    <property type="entry name" value="Myb_DNA-bind_4"/>
    <property type="match status" value="1"/>
</dbReference>
<gene>
    <name evidence="3" type="ORF">HCN44_010951</name>
</gene>
<comment type="caution">
    <text evidence="3">The sequence shown here is derived from an EMBL/GenBank/DDBJ whole genome shotgun (WGS) entry which is preliminary data.</text>
</comment>
<dbReference type="InterPro" id="IPR001005">
    <property type="entry name" value="SANT/Myb"/>
</dbReference>
<dbReference type="Proteomes" id="UP000639338">
    <property type="component" value="Unassembled WGS sequence"/>
</dbReference>
<dbReference type="PROSITE" id="PS50090">
    <property type="entry name" value="MYB_LIKE"/>
    <property type="match status" value="1"/>
</dbReference>
<keyword evidence="1" id="KW-0175">Coiled coil</keyword>
<evidence type="ECO:0000256" key="1">
    <source>
        <dbReference type="SAM" id="Coils"/>
    </source>
</evidence>
<dbReference type="AlphaFoldDB" id="A0A834Y7C0"/>
<keyword evidence="4" id="KW-1185">Reference proteome</keyword>
<dbReference type="PANTHER" id="PTHR47595">
    <property type="entry name" value="HEAT SHOCK 70 KDA PROTEIN 14"/>
    <property type="match status" value="1"/>
</dbReference>
<dbReference type="PANTHER" id="PTHR47595:SF1">
    <property type="entry name" value="MYB_SANT-LIKE DNA-BINDING DOMAIN-CONTAINING PROTEIN"/>
    <property type="match status" value="1"/>
</dbReference>
<feature type="domain" description="Myb-like" evidence="2">
    <location>
        <begin position="24"/>
        <end position="80"/>
    </location>
</feature>
<name>A0A834Y7C0_APHGI</name>
<dbReference type="InterPro" id="IPR044822">
    <property type="entry name" value="Myb_DNA-bind_4"/>
</dbReference>